<organism evidence="2 3">
    <name type="scientific">Flavobacterium aciduliphilum</name>
    <dbReference type="NCBI Taxonomy" id="1101402"/>
    <lineage>
        <taxon>Bacteria</taxon>
        <taxon>Pseudomonadati</taxon>
        <taxon>Bacteroidota</taxon>
        <taxon>Flavobacteriia</taxon>
        <taxon>Flavobacteriales</taxon>
        <taxon>Flavobacteriaceae</taxon>
        <taxon>Flavobacterium</taxon>
    </lineage>
</organism>
<feature type="chain" id="PRO_5016405831" description="Intein" evidence="1">
    <location>
        <begin position="24"/>
        <end position="146"/>
    </location>
</feature>
<dbReference type="EMBL" id="QLSZ01000002">
    <property type="protein sequence ID" value="RAR74244.1"/>
    <property type="molecule type" value="Genomic_DNA"/>
</dbReference>
<accession>A0A328YLN7</accession>
<keyword evidence="3" id="KW-1185">Reference proteome</keyword>
<dbReference type="RefSeq" id="WP_112112386.1">
    <property type="nucleotide sequence ID" value="NZ_QLSZ01000002.1"/>
</dbReference>
<dbReference type="AlphaFoldDB" id="A0A328YLN7"/>
<gene>
    <name evidence="2" type="ORF">CLV55_102177</name>
</gene>
<name>A0A328YLN7_9FLAO</name>
<evidence type="ECO:0000256" key="1">
    <source>
        <dbReference type="SAM" id="SignalP"/>
    </source>
</evidence>
<reference evidence="2 3" key="1">
    <citation type="submission" date="2018-06" db="EMBL/GenBank/DDBJ databases">
        <title>Genomic Encyclopedia of Archaeal and Bacterial Type Strains, Phase II (KMG-II): from individual species to whole genera.</title>
        <authorList>
            <person name="Goeker M."/>
        </authorList>
    </citation>
    <scope>NUCLEOTIDE SEQUENCE [LARGE SCALE GENOMIC DNA]</scope>
    <source>
        <strain evidence="2 3">DSM 25663</strain>
    </source>
</reference>
<proteinExistence type="predicted"/>
<evidence type="ECO:0008006" key="4">
    <source>
        <dbReference type="Google" id="ProtNLM"/>
    </source>
</evidence>
<feature type="signal peptide" evidence="1">
    <location>
        <begin position="1"/>
        <end position="23"/>
    </location>
</feature>
<protein>
    <recommendedName>
        <fullName evidence="4">Intein</fullName>
    </recommendedName>
</protein>
<evidence type="ECO:0000313" key="3">
    <source>
        <dbReference type="Proteomes" id="UP000248840"/>
    </source>
</evidence>
<dbReference type="Proteomes" id="UP000248840">
    <property type="component" value="Unassembled WGS sequence"/>
</dbReference>
<comment type="caution">
    <text evidence="2">The sequence shown here is derived from an EMBL/GenBank/DDBJ whole genome shotgun (WGS) entry which is preliminary data.</text>
</comment>
<keyword evidence="1" id="KW-0732">Signal</keyword>
<sequence>MKKLKQSLSCLFLFIGLLTYSQSYELKEENFDIESVILNSTSLTQIMAKINFSFEQKGEKKRSDDGAYVTVQYKNESLITPLVTYTSQGEVTQIIFLMPKINSDSIGRELIRRYGTKVINGKEVIQRGYLTYDIRSDGDIGIFIIK</sequence>
<evidence type="ECO:0000313" key="2">
    <source>
        <dbReference type="EMBL" id="RAR74244.1"/>
    </source>
</evidence>